<dbReference type="Proteomes" id="UP000232323">
    <property type="component" value="Unassembled WGS sequence"/>
</dbReference>
<evidence type="ECO:0000313" key="4">
    <source>
        <dbReference type="Proteomes" id="UP000232323"/>
    </source>
</evidence>
<feature type="compositionally biased region" description="Polar residues" evidence="1">
    <location>
        <begin position="37"/>
        <end position="50"/>
    </location>
</feature>
<sequence>MNHMQKINIKSLVGLMPLSVSHTPHVLRALASITNTSNTQNKSRQIQTGLRQDGVDEDEDEDQDMPSAANSEGATSPPPGFFFVSGGAAASALLAVSVAGVGMVGMFMLGNYMSQVMKGLKASDRNNKDTSSSSGHGDLKQSVNLSTLQLAGLVRQRRADLEAEMKRLKNESSMVPESMVKCGELRVEIDLLHKAGSGRSLEEESRAGFLRKWSLLKSFS</sequence>
<accession>A0A250X5N6</accession>
<keyword evidence="2" id="KW-0812">Transmembrane</keyword>
<keyword evidence="2" id="KW-0472">Membrane</keyword>
<proteinExistence type="predicted"/>
<evidence type="ECO:0000313" key="3">
    <source>
        <dbReference type="EMBL" id="GAX78393.1"/>
    </source>
</evidence>
<dbReference type="EMBL" id="BEGY01000032">
    <property type="protein sequence ID" value="GAX78393.1"/>
    <property type="molecule type" value="Genomic_DNA"/>
</dbReference>
<comment type="caution">
    <text evidence="3">The sequence shown here is derived from an EMBL/GenBank/DDBJ whole genome shotgun (WGS) entry which is preliminary data.</text>
</comment>
<feature type="transmembrane region" description="Helical" evidence="2">
    <location>
        <begin position="81"/>
        <end position="109"/>
    </location>
</feature>
<dbReference type="AlphaFoldDB" id="A0A250X5N6"/>
<evidence type="ECO:0000256" key="1">
    <source>
        <dbReference type="SAM" id="MobiDB-lite"/>
    </source>
</evidence>
<organism evidence="3 4">
    <name type="scientific">Chlamydomonas eustigma</name>
    <dbReference type="NCBI Taxonomy" id="1157962"/>
    <lineage>
        <taxon>Eukaryota</taxon>
        <taxon>Viridiplantae</taxon>
        <taxon>Chlorophyta</taxon>
        <taxon>core chlorophytes</taxon>
        <taxon>Chlorophyceae</taxon>
        <taxon>CS clade</taxon>
        <taxon>Chlamydomonadales</taxon>
        <taxon>Chlamydomonadaceae</taxon>
        <taxon>Chlamydomonas</taxon>
    </lineage>
</organism>
<protein>
    <submittedName>
        <fullName evidence="3">Uncharacterized protein</fullName>
    </submittedName>
</protein>
<keyword evidence="2" id="KW-1133">Transmembrane helix</keyword>
<evidence type="ECO:0000256" key="2">
    <source>
        <dbReference type="SAM" id="Phobius"/>
    </source>
</evidence>
<keyword evidence="4" id="KW-1185">Reference proteome</keyword>
<feature type="compositionally biased region" description="Acidic residues" evidence="1">
    <location>
        <begin position="55"/>
        <end position="64"/>
    </location>
</feature>
<feature type="region of interest" description="Disordered" evidence="1">
    <location>
        <begin position="37"/>
        <end position="76"/>
    </location>
</feature>
<name>A0A250X5N6_9CHLO</name>
<gene>
    <name evidence="3" type="ORF">CEUSTIGMA_g5835.t1</name>
</gene>
<reference evidence="3 4" key="1">
    <citation type="submission" date="2017-08" db="EMBL/GenBank/DDBJ databases">
        <title>Acidophilic green algal genome provides insights into adaptation to an acidic environment.</title>
        <authorList>
            <person name="Hirooka S."/>
            <person name="Hirose Y."/>
            <person name="Kanesaki Y."/>
            <person name="Higuchi S."/>
            <person name="Fujiwara T."/>
            <person name="Onuma R."/>
            <person name="Era A."/>
            <person name="Ohbayashi R."/>
            <person name="Uzuka A."/>
            <person name="Nozaki H."/>
            <person name="Yoshikawa H."/>
            <person name="Miyagishima S.Y."/>
        </authorList>
    </citation>
    <scope>NUCLEOTIDE SEQUENCE [LARGE SCALE GENOMIC DNA]</scope>
    <source>
        <strain evidence="3 4">NIES-2499</strain>
    </source>
</reference>